<reference evidence="2" key="1">
    <citation type="submission" date="2014-09" db="EMBL/GenBank/DDBJ databases">
        <authorList>
            <person name="Magalhaes I.L.F."/>
            <person name="Oliveira U."/>
            <person name="Santos F.R."/>
            <person name="Vidigal T.H.D.A."/>
            <person name="Brescovit A.D."/>
            <person name="Santos A.J."/>
        </authorList>
    </citation>
    <scope>NUCLEOTIDE SEQUENCE</scope>
    <source>
        <tissue evidence="2">Shoot tissue taken approximately 20 cm above the soil surface</tissue>
    </source>
</reference>
<name>A0A0A9F1L9_ARUDO</name>
<sequence>MILDTTFIFLLVIKHVQLSHGVKQWQLINNKVLLIPRTDQPLLTYW</sequence>
<keyword evidence="1" id="KW-0732">Signal</keyword>
<protein>
    <submittedName>
        <fullName evidence="2">Uncharacterized protein</fullName>
    </submittedName>
</protein>
<dbReference type="EMBL" id="GBRH01190956">
    <property type="protein sequence ID" value="JAE06940.1"/>
    <property type="molecule type" value="Transcribed_RNA"/>
</dbReference>
<accession>A0A0A9F1L9</accession>
<organism evidence="2">
    <name type="scientific">Arundo donax</name>
    <name type="common">Giant reed</name>
    <name type="synonym">Donax arundinaceus</name>
    <dbReference type="NCBI Taxonomy" id="35708"/>
    <lineage>
        <taxon>Eukaryota</taxon>
        <taxon>Viridiplantae</taxon>
        <taxon>Streptophyta</taxon>
        <taxon>Embryophyta</taxon>
        <taxon>Tracheophyta</taxon>
        <taxon>Spermatophyta</taxon>
        <taxon>Magnoliopsida</taxon>
        <taxon>Liliopsida</taxon>
        <taxon>Poales</taxon>
        <taxon>Poaceae</taxon>
        <taxon>PACMAD clade</taxon>
        <taxon>Arundinoideae</taxon>
        <taxon>Arundineae</taxon>
        <taxon>Arundo</taxon>
    </lineage>
</organism>
<feature type="signal peptide" evidence="1">
    <location>
        <begin position="1"/>
        <end position="21"/>
    </location>
</feature>
<feature type="chain" id="PRO_5002047171" evidence="1">
    <location>
        <begin position="22"/>
        <end position="46"/>
    </location>
</feature>
<evidence type="ECO:0000313" key="2">
    <source>
        <dbReference type="EMBL" id="JAE06940.1"/>
    </source>
</evidence>
<proteinExistence type="predicted"/>
<dbReference type="AlphaFoldDB" id="A0A0A9F1L9"/>
<reference evidence="2" key="2">
    <citation type="journal article" date="2015" name="Data Brief">
        <title>Shoot transcriptome of the giant reed, Arundo donax.</title>
        <authorList>
            <person name="Barrero R.A."/>
            <person name="Guerrero F.D."/>
            <person name="Moolhuijzen P."/>
            <person name="Goolsby J.A."/>
            <person name="Tidwell J."/>
            <person name="Bellgard S.E."/>
            <person name="Bellgard M.I."/>
        </authorList>
    </citation>
    <scope>NUCLEOTIDE SEQUENCE</scope>
    <source>
        <tissue evidence="2">Shoot tissue taken approximately 20 cm above the soil surface</tissue>
    </source>
</reference>
<evidence type="ECO:0000256" key="1">
    <source>
        <dbReference type="SAM" id="SignalP"/>
    </source>
</evidence>